<dbReference type="InterPro" id="IPR027417">
    <property type="entry name" value="P-loop_NTPase"/>
</dbReference>
<gene>
    <name evidence="2" type="ORF">DVG78_01740</name>
</gene>
<dbReference type="PANTHER" id="PTHR43581:SF2">
    <property type="entry name" value="EXCINUCLEASE ATPASE SUBUNIT"/>
    <property type="match status" value="1"/>
</dbReference>
<dbReference type="GO" id="GO:0005524">
    <property type="term" value="F:ATP binding"/>
    <property type="evidence" value="ECO:0007669"/>
    <property type="project" value="InterPro"/>
</dbReference>
<dbReference type="EMBL" id="QPIW01000001">
    <property type="protein sequence ID" value="RDB07803.1"/>
    <property type="molecule type" value="Genomic_DNA"/>
</dbReference>
<reference evidence="2 3" key="1">
    <citation type="submission" date="2018-07" db="EMBL/GenBank/DDBJ databases">
        <title>Genome analysis of Runella aurantiaca.</title>
        <authorList>
            <person name="Yang X."/>
        </authorList>
    </citation>
    <scope>NUCLEOTIDE SEQUENCE [LARGE SCALE GENOMIC DNA]</scope>
    <source>
        <strain evidence="2 3">YX9</strain>
    </source>
</reference>
<keyword evidence="3" id="KW-1185">Reference proteome</keyword>
<dbReference type="Proteomes" id="UP000253141">
    <property type="component" value="Unassembled WGS sequence"/>
</dbReference>
<dbReference type="Pfam" id="PF13304">
    <property type="entry name" value="AAA_21"/>
    <property type="match status" value="1"/>
</dbReference>
<proteinExistence type="predicted"/>
<feature type="domain" description="ATPase AAA-type core" evidence="1">
    <location>
        <begin position="32"/>
        <end position="303"/>
    </location>
</feature>
<accession>A0A369IKA4</accession>
<dbReference type="PANTHER" id="PTHR43581">
    <property type="entry name" value="ATP/GTP PHOSPHATASE"/>
    <property type="match status" value="1"/>
</dbReference>
<dbReference type="SUPFAM" id="SSF52540">
    <property type="entry name" value="P-loop containing nucleoside triphosphate hydrolases"/>
    <property type="match status" value="1"/>
</dbReference>
<dbReference type="InterPro" id="IPR003959">
    <property type="entry name" value="ATPase_AAA_core"/>
</dbReference>
<dbReference type="AlphaFoldDB" id="A0A369IKA4"/>
<dbReference type="Gene3D" id="3.40.50.300">
    <property type="entry name" value="P-loop containing nucleotide triphosphate hydrolases"/>
    <property type="match status" value="1"/>
</dbReference>
<dbReference type="InterPro" id="IPR051396">
    <property type="entry name" value="Bact_Antivir_Def_Nuclease"/>
</dbReference>
<dbReference type="GO" id="GO:0016887">
    <property type="term" value="F:ATP hydrolysis activity"/>
    <property type="evidence" value="ECO:0007669"/>
    <property type="project" value="InterPro"/>
</dbReference>
<sequence length="425" mass="48410">MFLKHVHIKNFRGLEEISLSFENEFTVGRKQTLILGENGSGKSNLLKAIALVTAGSNALGDLLGNSDEWISFDSNSCEIDSVLVTKRNEERNIKLVINRGDTLISIFKRNEESLNEIDQAIKHANRNYFVIGYGASRRSNVGNDSIRETQNILKNERSINVGTLFNPEQPLNSLSSWAKNLDYRSKGGDLQIITDILNDLLPGVRFHSIDREKGVLLFEVGKSIVPLHLLSEGYKNVSTWLGDLLYRINVNFPDYNSPLNIRGILLIDEIDLHLHPKWQRFLFDYLSTKLPNFQIIATTHSPLTAQQADKNELYFLEKDPMHGNVTLKAFQGVPKQMLVHQLLMSPLFGLTTDESFEVEQDKKEYKELKGRKRLSDSEQQRIDELKISLSNLPIMQRTNTALENYQLEAINAVRKELASRQSKND</sequence>
<evidence type="ECO:0000259" key="1">
    <source>
        <dbReference type="Pfam" id="PF13304"/>
    </source>
</evidence>
<protein>
    <submittedName>
        <fullName evidence="2">DUF2813 domain-containing protein</fullName>
    </submittedName>
</protein>
<evidence type="ECO:0000313" key="3">
    <source>
        <dbReference type="Proteomes" id="UP000253141"/>
    </source>
</evidence>
<comment type="caution">
    <text evidence="2">The sequence shown here is derived from an EMBL/GenBank/DDBJ whole genome shotgun (WGS) entry which is preliminary data.</text>
</comment>
<evidence type="ECO:0000313" key="2">
    <source>
        <dbReference type="EMBL" id="RDB07803.1"/>
    </source>
</evidence>
<name>A0A369IKA4_9BACT</name>
<dbReference type="OrthoDB" id="9805802at2"/>
<organism evidence="2 3">
    <name type="scientific">Runella aurantiaca</name>
    <dbReference type="NCBI Taxonomy" id="2282308"/>
    <lineage>
        <taxon>Bacteria</taxon>
        <taxon>Pseudomonadati</taxon>
        <taxon>Bacteroidota</taxon>
        <taxon>Cytophagia</taxon>
        <taxon>Cytophagales</taxon>
        <taxon>Spirosomataceae</taxon>
        <taxon>Runella</taxon>
    </lineage>
</organism>
<dbReference type="RefSeq" id="WP_114459339.1">
    <property type="nucleotide sequence ID" value="NZ_QPIW01000001.1"/>
</dbReference>